<keyword evidence="3" id="KW-1185">Reference proteome</keyword>
<dbReference type="AlphaFoldDB" id="A0AAN5CEJ7"/>
<feature type="region of interest" description="Disordered" evidence="1">
    <location>
        <begin position="114"/>
        <end position="153"/>
    </location>
</feature>
<feature type="non-terminal residue" evidence="2">
    <location>
        <position position="172"/>
    </location>
</feature>
<dbReference type="Proteomes" id="UP001328107">
    <property type="component" value="Unassembled WGS sequence"/>
</dbReference>
<proteinExistence type="predicted"/>
<organism evidence="2 3">
    <name type="scientific">Pristionchus mayeri</name>
    <dbReference type="NCBI Taxonomy" id="1317129"/>
    <lineage>
        <taxon>Eukaryota</taxon>
        <taxon>Metazoa</taxon>
        <taxon>Ecdysozoa</taxon>
        <taxon>Nematoda</taxon>
        <taxon>Chromadorea</taxon>
        <taxon>Rhabditida</taxon>
        <taxon>Rhabditina</taxon>
        <taxon>Diplogasteromorpha</taxon>
        <taxon>Diplogasteroidea</taxon>
        <taxon>Neodiplogasteridae</taxon>
        <taxon>Pristionchus</taxon>
    </lineage>
</organism>
<feature type="non-terminal residue" evidence="2">
    <location>
        <position position="1"/>
    </location>
</feature>
<reference evidence="3" key="1">
    <citation type="submission" date="2022-10" db="EMBL/GenBank/DDBJ databases">
        <title>Genome assembly of Pristionchus species.</title>
        <authorList>
            <person name="Yoshida K."/>
            <person name="Sommer R.J."/>
        </authorList>
    </citation>
    <scope>NUCLEOTIDE SEQUENCE [LARGE SCALE GENOMIC DNA]</scope>
    <source>
        <strain evidence="3">RS5460</strain>
    </source>
</reference>
<gene>
    <name evidence="2" type="ORF">PMAYCL1PPCAC_10219</name>
</gene>
<comment type="caution">
    <text evidence="2">The sequence shown here is derived from an EMBL/GenBank/DDBJ whole genome shotgun (WGS) entry which is preliminary data.</text>
</comment>
<name>A0AAN5CEJ7_9BILA</name>
<feature type="compositionally biased region" description="Polar residues" evidence="1">
    <location>
        <begin position="25"/>
        <end position="40"/>
    </location>
</feature>
<evidence type="ECO:0000256" key="1">
    <source>
        <dbReference type="SAM" id="MobiDB-lite"/>
    </source>
</evidence>
<sequence>QQSLSVAIPRTSAAASSPSSASSSNNRQEPFQPVTASISPTELNRMRQDLSQLEQYLAWLQLQEKIYANLMSVAREHDRHQQATEQHACLRSVQAQIELKKSEREELKRRIDEMEQRTSDSAQNVAVPSTSAANDVQQQQIHQPHAAPAQHVSVTLSRKPPDWVLMLAMGQL</sequence>
<dbReference type="EMBL" id="BTRK01000003">
    <property type="protein sequence ID" value="GMR40024.1"/>
    <property type="molecule type" value="Genomic_DNA"/>
</dbReference>
<evidence type="ECO:0000313" key="2">
    <source>
        <dbReference type="EMBL" id="GMR40024.1"/>
    </source>
</evidence>
<feature type="compositionally biased region" description="Low complexity" evidence="1">
    <location>
        <begin position="137"/>
        <end position="151"/>
    </location>
</feature>
<accession>A0AAN5CEJ7</accession>
<feature type="region of interest" description="Disordered" evidence="1">
    <location>
        <begin position="1"/>
        <end position="40"/>
    </location>
</feature>
<protein>
    <submittedName>
        <fullName evidence="2">Uncharacterized protein</fullName>
    </submittedName>
</protein>
<feature type="compositionally biased region" description="Low complexity" evidence="1">
    <location>
        <begin position="12"/>
        <end position="24"/>
    </location>
</feature>
<evidence type="ECO:0000313" key="3">
    <source>
        <dbReference type="Proteomes" id="UP001328107"/>
    </source>
</evidence>
<feature type="compositionally biased region" description="Polar residues" evidence="1">
    <location>
        <begin position="119"/>
        <end position="136"/>
    </location>
</feature>